<gene>
    <name evidence="2" type="ORF">B0I36DRAFT_250867</name>
</gene>
<organism evidence="2 3">
    <name type="scientific">Microdochium trichocladiopsis</name>
    <dbReference type="NCBI Taxonomy" id="1682393"/>
    <lineage>
        <taxon>Eukaryota</taxon>
        <taxon>Fungi</taxon>
        <taxon>Dikarya</taxon>
        <taxon>Ascomycota</taxon>
        <taxon>Pezizomycotina</taxon>
        <taxon>Sordariomycetes</taxon>
        <taxon>Xylariomycetidae</taxon>
        <taxon>Xylariales</taxon>
        <taxon>Microdochiaceae</taxon>
        <taxon>Microdochium</taxon>
    </lineage>
</organism>
<dbReference type="AlphaFoldDB" id="A0A9P8Y081"/>
<dbReference type="PANTHER" id="PTHR34618">
    <property type="entry name" value="SURFACE PROTEIN MAS1, PUTATIVE-RELATED"/>
    <property type="match status" value="1"/>
</dbReference>
<dbReference type="Proteomes" id="UP000756346">
    <property type="component" value="Unassembled WGS sequence"/>
</dbReference>
<name>A0A9P8Y081_9PEZI</name>
<dbReference type="OrthoDB" id="5418436at2759"/>
<protein>
    <recommendedName>
        <fullName evidence="4">GEgh 16 protein</fullName>
    </recommendedName>
</protein>
<dbReference type="PANTHER" id="PTHR34618:SF4">
    <property type="entry name" value="CAS1"/>
    <property type="match status" value="1"/>
</dbReference>
<dbReference type="Pfam" id="PF11327">
    <property type="entry name" value="Egh16-like"/>
    <property type="match status" value="1"/>
</dbReference>
<sequence length="216" mass="21096">MVNLTLLSTVLAAGQLVSGHAAITQATGDLGGAGSALGIIADTPRDGTGRKPFQQDATAFRGQAADVCGRTLAGGDNDIEKGTAAILAANAAAGNSTQLPQVSAGGKLTMTLHQVNADGAGAYTCMIDATGTGAKWVPITVSTNVDGSARGVNQKGSKTDNVLVADIPAGQTCTGTVAGQSNVCMVRCQNPARAGPFGGCVPVQLANGSGAAAASS</sequence>
<keyword evidence="3" id="KW-1185">Reference proteome</keyword>
<evidence type="ECO:0008006" key="4">
    <source>
        <dbReference type="Google" id="ProtNLM"/>
    </source>
</evidence>
<accession>A0A9P8Y081</accession>
<feature type="signal peptide" evidence="1">
    <location>
        <begin position="1"/>
        <end position="19"/>
    </location>
</feature>
<comment type="caution">
    <text evidence="2">The sequence shown here is derived from an EMBL/GenBank/DDBJ whole genome shotgun (WGS) entry which is preliminary data.</text>
</comment>
<dbReference type="GeneID" id="70180116"/>
<dbReference type="InterPro" id="IPR021476">
    <property type="entry name" value="Egh16-like"/>
</dbReference>
<reference evidence="2" key="1">
    <citation type="journal article" date="2021" name="Nat. Commun.">
        <title>Genetic determinants of endophytism in the Arabidopsis root mycobiome.</title>
        <authorList>
            <person name="Mesny F."/>
            <person name="Miyauchi S."/>
            <person name="Thiergart T."/>
            <person name="Pickel B."/>
            <person name="Atanasova L."/>
            <person name="Karlsson M."/>
            <person name="Huettel B."/>
            <person name="Barry K.W."/>
            <person name="Haridas S."/>
            <person name="Chen C."/>
            <person name="Bauer D."/>
            <person name="Andreopoulos W."/>
            <person name="Pangilinan J."/>
            <person name="LaButti K."/>
            <person name="Riley R."/>
            <person name="Lipzen A."/>
            <person name="Clum A."/>
            <person name="Drula E."/>
            <person name="Henrissat B."/>
            <person name="Kohler A."/>
            <person name="Grigoriev I.V."/>
            <person name="Martin F.M."/>
            <person name="Hacquard S."/>
        </authorList>
    </citation>
    <scope>NUCLEOTIDE SEQUENCE</scope>
    <source>
        <strain evidence="2">MPI-CAGE-CH-0230</strain>
    </source>
</reference>
<feature type="chain" id="PRO_5040515494" description="GEgh 16 protein" evidence="1">
    <location>
        <begin position="20"/>
        <end position="216"/>
    </location>
</feature>
<keyword evidence="1" id="KW-0732">Signal</keyword>
<dbReference type="RefSeq" id="XP_046008004.1">
    <property type="nucleotide sequence ID" value="XM_046150570.1"/>
</dbReference>
<evidence type="ECO:0000313" key="2">
    <source>
        <dbReference type="EMBL" id="KAH7024456.1"/>
    </source>
</evidence>
<evidence type="ECO:0000256" key="1">
    <source>
        <dbReference type="SAM" id="SignalP"/>
    </source>
</evidence>
<evidence type="ECO:0000313" key="3">
    <source>
        <dbReference type="Proteomes" id="UP000756346"/>
    </source>
</evidence>
<feature type="non-terminal residue" evidence="2">
    <location>
        <position position="1"/>
    </location>
</feature>
<dbReference type="EMBL" id="JAGTJQ010000009">
    <property type="protein sequence ID" value="KAH7024456.1"/>
    <property type="molecule type" value="Genomic_DNA"/>
</dbReference>
<proteinExistence type="predicted"/>